<organism evidence="2 3">
    <name type="scientific">Zophobihabitans entericus</name>
    <dbReference type="NCBI Taxonomy" id="1635327"/>
    <lineage>
        <taxon>Bacteria</taxon>
        <taxon>Pseudomonadati</taxon>
        <taxon>Pseudomonadota</taxon>
        <taxon>Gammaproteobacteria</taxon>
        <taxon>Orbales</taxon>
        <taxon>Orbaceae</taxon>
        <taxon>Zophobihabitans</taxon>
    </lineage>
</organism>
<dbReference type="Proteomes" id="UP000501168">
    <property type="component" value="Chromosome"/>
</dbReference>
<evidence type="ECO:0000313" key="3">
    <source>
        <dbReference type="Proteomes" id="UP000501168"/>
    </source>
</evidence>
<accession>A0A6G9ICI4</accession>
<proteinExistence type="predicted"/>
<reference evidence="2 3" key="1">
    <citation type="submission" date="2020-03" db="EMBL/GenBank/DDBJ databases">
        <title>Complete genome sequence of Orbus sp. IPMB12 (BCRC 80908).</title>
        <authorList>
            <person name="Lo W.-S."/>
            <person name="Chang T.-H."/>
            <person name="Kuo C.-H."/>
        </authorList>
    </citation>
    <scope>NUCLEOTIDE SEQUENCE [LARGE SCALE GENOMIC DNA]</scope>
    <source>
        <strain evidence="2 3">IPMB12</strain>
    </source>
</reference>
<dbReference type="RefSeq" id="WP_166917229.1">
    <property type="nucleotide sequence ID" value="NZ_CP050253.1"/>
</dbReference>
<evidence type="ECO:0000256" key="1">
    <source>
        <dbReference type="SAM" id="SignalP"/>
    </source>
</evidence>
<feature type="signal peptide" evidence="1">
    <location>
        <begin position="1"/>
        <end position="20"/>
    </location>
</feature>
<dbReference type="EMBL" id="CP050253">
    <property type="protein sequence ID" value="QIQ21941.1"/>
    <property type="molecule type" value="Genomic_DNA"/>
</dbReference>
<gene>
    <name evidence="2" type="ORF">IPMB12_09770</name>
</gene>
<name>A0A6G9ICI4_9GAMM</name>
<dbReference type="KEGG" id="orb:IPMB12_09770"/>
<keyword evidence="3" id="KW-1185">Reference proteome</keyword>
<dbReference type="AlphaFoldDB" id="A0A6G9ICI4"/>
<feature type="chain" id="PRO_5026031845" evidence="1">
    <location>
        <begin position="21"/>
        <end position="231"/>
    </location>
</feature>
<evidence type="ECO:0000313" key="2">
    <source>
        <dbReference type="EMBL" id="QIQ21941.1"/>
    </source>
</evidence>
<protein>
    <submittedName>
        <fullName evidence="2">Uncharacterized protein</fullName>
    </submittedName>
</protein>
<keyword evidence="1" id="KW-0732">Signal</keyword>
<dbReference type="InParanoid" id="A0A6G9ICI4"/>
<sequence length="231" mass="25850">MPKKLVTLICLSLLSQTSIAAVGNSTNTVLNTFTNCDHTFFQHLAQTQDEIKDAVGVITTEEIGYIAPDKENHTVQFKKPVTFNGLTLIGYQDIHVKTALLGDYYYWGFVIQENMDTVKQQLNTLQWQQYSSSAYVANTEILDTQADSPTWAPNPYVIDGIAPRAHTVEKSLSLEKQPDGTSILSCSLQGDVSETVLAMYRPDLKLKQLQFLQDIELTPEQNTTELLEENS</sequence>